<dbReference type="EMBL" id="ANJA01001078">
    <property type="protein sequence ID" value="ETO79629.1"/>
    <property type="molecule type" value="Genomic_DNA"/>
</dbReference>
<gene>
    <name evidence="1" type="ORF">F444_05701</name>
</gene>
<dbReference type="AlphaFoldDB" id="A0A081AL68"/>
<proteinExistence type="predicted"/>
<organism evidence="1 2">
    <name type="scientific">Phytophthora nicotianae P1976</name>
    <dbReference type="NCBI Taxonomy" id="1317066"/>
    <lineage>
        <taxon>Eukaryota</taxon>
        <taxon>Sar</taxon>
        <taxon>Stramenopiles</taxon>
        <taxon>Oomycota</taxon>
        <taxon>Peronosporomycetes</taxon>
        <taxon>Peronosporales</taxon>
        <taxon>Peronosporaceae</taxon>
        <taxon>Phytophthora</taxon>
    </lineage>
</organism>
<evidence type="ECO:0000313" key="1">
    <source>
        <dbReference type="EMBL" id="ETO79629.1"/>
    </source>
</evidence>
<name>A0A081AL68_PHYNI</name>
<evidence type="ECO:0000313" key="2">
    <source>
        <dbReference type="Proteomes" id="UP000028582"/>
    </source>
</evidence>
<accession>A0A081AL68</accession>
<sequence>MAPVARTILAQATNPAVQAPTVRVMKRTRVEQQLGSA</sequence>
<dbReference type="Proteomes" id="UP000028582">
    <property type="component" value="Unassembled WGS sequence"/>
</dbReference>
<comment type="caution">
    <text evidence="1">The sequence shown here is derived from an EMBL/GenBank/DDBJ whole genome shotgun (WGS) entry which is preliminary data.</text>
</comment>
<protein>
    <submittedName>
        <fullName evidence="1">Uncharacterized protein</fullName>
    </submittedName>
</protein>
<reference evidence="1 2" key="1">
    <citation type="submission" date="2013-11" db="EMBL/GenBank/DDBJ databases">
        <title>The Genome Sequence of Phytophthora parasitica P1976.</title>
        <authorList>
            <consortium name="The Broad Institute Genomics Platform"/>
            <person name="Russ C."/>
            <person name="Tyler B."/>
            <person name="Panabieres F."/>
            <person name="Shan W."/>
            <person name="Tripathy S."/>
            <person name="Grunwald N."/>
            <person name="Machado M."/>
            <person name="Johnson C.S."/>
            <person name="Walker B."/>
            <person name="Young S."/>
            <person name="Zeng Q."/>
            <person name="Gargeya S."/>
            <person name="Fitzgerald M."/>
            <person name="Haas B."/>
            <person name="Abouelleil A."/>
            <person name="Allen A.W."/>
            <person name="Alvarado L."/>
            <person name="Arachchi H.M."/>
            <person name="Berlin A.M."/>
            <person name="Chapman S.B."/>
            <person name="Gainer-Dewar J."/>
            <person name="Goldberg J."/>
            <person name="Griggs A."/>
            <person name="Gujja S."/>
            <person name="Hansen M."/>
            <person name="Howarth C."/>
            <person name="Imamovic A."/>
            <person name="Ireland A."/>
            <person name="Larimer J."/>
            <person name="McCowan C."/>
            <person name="Murphy C."/>
            <person name="Pearson M."/>
            <person name="Poon T.W."/>
            <person name="Priest M."/>
            <person name="Roberts A."/>
            <person name="Saif S."/>
            <person name="Shea T."/>
            <person name="Sisk P."/>
            <person name="Sykes S."/>
            <person name="Wortman J."/>
            <person name="Nusbaum C."/>
            <person name="Birren B."/>
        </authorList>
    </citation>
    <scope>NUCLEOTIDE SEQUENCE [LARGE SCALE GENOMIC DNA]</scope>
    <source>
        <strain evidence="1 2">P1976</strain>
    </source>
</reference>